<protein>
    <submittedName>
        <fullName evidence="2">Uncharacterized protein</fullName>
    </submittedName>
</protein>
<evidence type="ECO:0000256" key="1">
    <source>
        <dbReference type="SAM" id="MobiDB-lite"/>
    </source>
</evidence>
<name>A0AAW1Y3H3_RUBAR</name>
<reference evidence="2 3" key="1">
    <citation type="journal article" date="2023" name="G3 (Bethesda)">
        <title>A chromosome-length genome assembly and annotation of blackberry (Rubus argutus, cv. 'Hillquist').</title>
        <authorList>
            <person name="Bruna T."/>
            <person name="Aryal R."/>
            <person name="Dudchenko O."/>
            <person name="Sargent D.J."/>
            <person name="Mead D."/>
            <person name="Buti M."/>
            <person name="Cavallini A."/>
            <person name="Hytonen T."/>
            <person name="Andres J."/>
            <person name="Pham M."/>
            <person name="Weisz D."/>
            <person name="Mascagni F."/>
            <person name="Usai G."/>
            <person name="Natali L."/>
            <person name="Bassil N."/>
            <person name="Fernandez G.E."/>
            <person name="Lomsadze A."/>
            <person name="Armour M."/>
            <person name="Olukolu B."/>
            <person name="Poorten T."/>
            <person name="Britton C."/>
            <person name="Davik J."/>
            <person name="Ashrafi H."/>
            <person name="Aiden E.L."/>
            <person name="Borodovsky M."/>
            <person name="Worthington M."/>
        </authorList>
    </citation>
    <scope>NUCLEOTIDE SEQUENCE [LARGE SCALE GENOMIC DNA]</scope>
    <source>
        <strain evidence="2">PI 553951</strain>
    </source>
</reference>
<gene>
    <name evidence="2" type="ORF">M0R45_009086</name>
</gene>
<dbReference type="Proteomes" id="UP001457282">
    <property type="component" value="Unassembled WGS sequence"/>
</dbReference>
<dbReference type="EMBL" id="JBEDUW010000002">
    <property type="protein sequence ID" value="KAK9943479.1"/>
    <property type="molecule type" value="Genomic_DNA"/>
</dbReference>
<organism evidence="2 3">
    <name type="scientific">Rubus argutus</name>
    <name type="common">Southern blackberry</name>
    <dbReference type="NCBI Taxonomy" id="59490"/>
    <lineage>
        <taxon>Eukaryota</taxon>
        <taxon>Viridiplantae</taxon>
        <taxon>Streptophyta</taxon>
        <taxon>Embryophyta</taxon>
        <taxon>Tracheophyta</taxon>
        <taxon>Spermatophyta</taxon>
        <taxon>Magnoliopsida</taxon>
        <taxon>eudicotyledons</taxon>
        <taxon>Gunneridae</taxon>
        <taxon>Pentapetalae</taxon>
        <taxon>rosids</taxon>
        <taxon>fabids</taxon>
        <taxon>Rosales</taxon>
        <taxon>Rosaceae</taxon>
        <taxon>Rosoideae</taxon>
        <taxon>Rosoideae incertae sedis</taxon>
        <taxon>Rubus</taxon>
    </lineage>
</organism>
<sequence length="80" mass="8710">MKTRHLAADAATQDIDAVKLTAMDSKPSHTRSRLPLLLPSITLHLRHNLSVPSPPTPRHVAVDSTVAATQSRRRKAATIN</sequence>
<keyword evidence="3" id="KW-1185">Reference proteome</keyword>
<evidence type="ECO:0000313" key="3">
    <source>
        <dbReference type="Proteomes" id="UP001457282"/>
    </source>
</evidence>
<dbReference type="AlphaFoldDB" id="A0AAW1Y3H3"/>
<comment type="caution">
    <text evidence="2">The sequence shown here is derived from an EMBL/GenBank/DDBJ whole genome shotgun (WGS) entry which is preliminary data.</text>
</comment>
<proteinExistence type="predicted"/>
<feature type="region of interest" description="Disordered" evidence="1">
    <location>
        <begin position="51"/>
        <end position="80"/>
    </location>
</feature>
<evidence type="ECO:0000313" key="2">
    <source>
        <dbReference type="EMBL" id="KAK9943479.1"/>
    </source>
</evidence>
<accession>A0AAW1Y3H3</accession>
<feature type="compositionally biased region" description="Basic residues" evidence="1">
    <location>
        <begin position="71"/>
        <end position="80"/>
    </location>
</feature>